<keyword evidence="2" id="KW-0472">Membrane</keyword>
<reference evidence="3" key="1">
    <citation type="journal article" date="2021" name="PeerJ">
        <title>Extensive microbial diversity within the chicken gut microbiome revealed by metagenomics and culture.</title>
        <authorList>
            <person name="Gilroy R."/>
            <person name="Ravi A."/>
            <person name="Getino M."/>
            <person name="Pursley I."/>
            <person name="Horton D.L."/>
            <person name="Alikhan N.F."/>
            <person name="Baker D."/>
            <person name="Gharbi K."/>
            <person name="Hall N."/>
            <person name="Watson M."/>
            <person name="Adriaenssens E.M."/>
            <person name="Foster-Nyarko E."/>
            <person name="Jarju S."/>
            <person name="Secka A."/>
            <person name="Antonio M."/>
            <person name="Oren A."/>
            <person name="Chaudhuri R.R."/>
            <person name="La Ragione R."/>
            <person name="Hildebrand F."/>
            <person name="Pallen M.J."/>
        </authorList>
    </citation>
    <scope>NUCLEOTIDE SEQUENCE</scope>
    <source>
        <strain evidence="3">CHK185-5351</strain>
    </source>
</reference>
<proteinExistence type="predicted"/>
<dbReference type="AlphaFoldDB" id="A0A9D2NAM3"/>
<dbReference type="EMBL" id="DWWU01000012">
    <property type="protein sequence ID" value="HJC14782.1"/>
    <property type="molecule type" value="Genomic_DNA"/>
</dbReference>
<keyword evidence="2" id="KW-0812">Transmembrane</keyword>
<gene>
    <name evidence="3" type="ORF">H9705_02980</name>
</gene>
<feature type="compositionally biased region" description="Polar residues" evidence="1">
    <location>
        <begin position="122"/>
        <end position="135"/>
    </location>
</feature>
<evidence type="ECO:0000313" key="3">
    <source>
        <dbReference type="EMBL" id="HJC14782.1"/>
    </source>
</evidence>
<feature type="region of interest" description="Disordered" evidence="1">
    <location>
        <begin position="79"/>
        <end position="180"/>
    </location>
</feature>
<feature type="compositionally biased region" description="Basic and acidic residues" evidence="1">
    <location>
        <begin position="136"/>
        <end position="160"/>
    </location>
</feature>
<feature type="compositionally biased region" description="Basic and acidic residues" evidence="1">
    <location>
        <begin position="79"/>
        <end position="89"/>
    </location>
</feature>
<protein>
    <submittedName>
        <fullName evidence="3">Uncharacterized protein</fullName>
    </submittedName>
</protein>
<sequence>MIREQATYFAAALSQSESTADAAVQAASAGSREPLILCLVLLILLLAGLILLNFSALIWERRIYKATTDIRKLLSELPGKTERPSEDIRPGFFSEIQGSGGTDSEDSDGSGGSQEPIRSRSEGQNTGSSSLQASRDSGEIQGEKDSGKKIQKAEGSRSDAPDTLPEPTVHDPSPYVLTPAQPHRVDGLIVNSAVYYNLSERIFFDRSNSGREPFDLFSDDTVLPAQDCFQISSTAAYYQNQNFHRVFDFITTSGAPAALTGRIKLLKTERPATVAYEQNRIYLKQKGILIVEERQG</sequence>
<dbReference type="Proteomes" id="UP000823849">
    <property type="component" value="Unassembled WGS sequence"/>
</dbReference>
<comment type="caution">
    <text evidence="3">The sequence shown here is derived from an EMBL/GenBank/DDBJ whole genome shotgun (WGS) entry which is preliminary data.</text>
</comment>
<reference evidence="3" key="2">
    <citation type="submission" date="2021-04" db="EMBL/GenBank/DDBJ databases">
        <authorList>
            <person name="Gilroy R."/>
        </authorList>
    </citation>
    <scope>NUCLEOTIDE SEQUENCE</scope>
    <source>
        <strain evidence="3">CHK185-5351</strain>
    </source>
</reference>
<keyword evidence="2" id="KW-1133">Transmembrane helix</keyword>
<organism evidence="3 4">
    <name type="scientific">Candidatus Fusicatenibacter intestinigallinarum</name>
    <dbReference type="NCBI Taxonomy" id="2838598"/>
    <lineage>
        <taxon>Bacteria</taxon>
        <taxon>Bacillati</taxon>
        <taxon>Bacillota</taxon>
        <taxon>Clostridia</taxon>
        <taxon>Lachnospirales</taxon>
        <taxon>Lachnospiraceae</taxon>
        <taxon>Fusicatenibacter</taxon>
    </lineage>
</organism>
<evidence type="ECO:0000256" key="2">
    <source>
        <dbReference type="SAM" id="Phobius"/>
    </source>
</evidence>
<feature type="transmembrane region" description="Helical" evidence="2">
    <location>
        <begin position="36"/>
        <end position="59"/>
    </location>
</feature>
<evidence type="ECO:0000256" key="1">
    <source>
        <dbReference type="SAM" id="MobiDB-lite"/>
    </source>
</evidence>
<evidence type="ECO:0000313" key="4">
    <source>
        <dbReference type="Proteomes" id="UP000823849"/>
    </source>
</evidence>
<name>A0A9D2NAM3_9FIRM</name>
<accession>A0A9D2NAM3</accession>